<feature type="domain" description="Effector-associated" evidence="1">
    <location>
        <begin position="176"/>
        <end position="270"/>
    </location>
</feature>
<dbReference type="EMBL" id="DF820475">
    <property type="protein sequence ID" value="GAK60798.1"/>
    <property type="molecule type" value="Genomic_DNA"/>
</dbReference>
<dbReference type="Proteomes" id="UP000030661">
    <property type="component" value="Unassembled WGS sequence"/>
</dbReference>
<evidence type="ECO:0000313" key="2">
    <source>
        <dbReference type="EMBL" id="GAK60798.1"/>
    </source>
</evidence>
<dbReference type="InterPro" id="IPR045437">
    <property type="entry name" value="EAD8"/>
</dbReference>
<dbReference type="Pfam" id="PF19961">
    <property type="entry name" value="EAD8"/>
    <property type="match status" value="1"/>
</dbReference>
<keyword evidence="3" id="KW-1185">Reference proteome</keyword>
<organism evidence="2 3">
    <name type="scientific">Vecturithrix granuli</name>
    <dbReference type="NCBI Taxonomy" id="1499967"/>
    <lineage>
        <taxon>Bacteria</taxon>
        <taxon>Candidatus Moduliflexota</taxon>
        <taxon>Candidatus Vecturitrichia</taxon>
        <taxon>Candidatus Vecturitrichales</taxon>
        <taxon>Candidatus Vecturitrichaceae</taxon>
        <taxon>Candidatus Vecturithrix</taxon>
    </lineage>
</organism>
<evidence type="ECO:0000259" key="1">
    <source>
        <dbReference type="Pfam" id="PF19961"/>
    </source>
</evidence>
<dbReference type="HOGENOM" id="CLU_718982_0_0_0"/>
<dbReference type="STRING" id="1499967.U27_00696"/>
<sequence>MNEVLDFQARIDGIQRILGIGEYTTAATECVKLTEQALRCMVSQYIDQVSAKVKSDVQEATRKRVRGEGGIEKLTMGQMIYTLRDAKFLEDWARVTGKSLSGLRVIDLEKLTQLRNKFMHDGAEATRAEAEFLLQCLHFILETFDLYKPIKNRITAQIPANSEESATMEASLLPFAFHTRMVEFLLTLPNLDDSYAQRAFLNSAGLDPQLQQRIHVADPPSQFFHLLVPMLSQYGTLKDGRHALQAILEAAKAYVGKEGQAQCEELLRELQCLLAGKPSVAAQSEAKPASVSSSPAKPPVSAESLDTQILRVLAGYYQQHPGDPEMNIEDVLSALPQHQLPTIQAQLFALKKKGWIGYDLTSEGSAGLVWIEPKGIKIARLDSH</sequence>
<name>A0A081C893_VECG1</name>
<gene>
    <name evidence="2" type="ORF">U27_00696</name>
</gene>
<reference evidence="2 3" key="1">
    <citation type="journal article" date="2015" name="PeerJ">
        <title>First genomic representation of candidate bacterial phylum KSB3 points to enhanced environmental sensing as a trigger of wastewater bulking.</title>
        <authorList>
            <person name="Sekiguchi Y."/>
            <person name="Ohashi A."/>
            <person name="Parks D.H."/>
            <person name="Yamauchi T."/>
            <person name="Tyson G.W."/>
            <person name="Hugenholtz P."/>
        </authorList>
    </citation>
    <scope>NUCLEOTIDE SEQUENCE [LARGE SCALE GENOMIC DNA]</scope>
</reference>
<evidence type="ECO:0000313" key="3">
    <source>
        <dbReference type="Proteomes" id="UP000030661"/>
    </source>
</evidence>
<protein>
    <recommendedName>
        <fullName evidence="1">Effector-associated domain-containing protein</fullName>
    </recommendedName>
</protein>
<accession>A0A081C893</accession>
<proteinExistence type="predicted"/>
<dbReference type="AlphaFoldDB" id="A0A081C893"/>